<gene>
    <name evidence="5" type="ORF">ACFL27_22605</name>
</gene>
<evidence type="ECO:0000259" key="4">
    <source>
        <dbReference type="SMART" id="SM00642"/>
    </source>
</evidence>
<dbReference type="EMBL" id="JBHPBY010000402">
    <property type="protein sequence ID" value="MFC1852998.1"/>
    <property type="molecule type" value="Genomic_DNA"/>
</dbReference>
<dbReference type="PRINTS" id="PR00110">
    <property type="entry name" value="ALPHAAMYLASE"/>
</dbReference>
<protein>
    <recommendedName>
        <fullName evidence="3">Alpha-amylase</fullName>
        <ecNumber evidence="3">3.2.1.1</ecNumber>
    </recommendedName>
</protein>
<dbReference type="InterPro" id="IPR045857">
    <property type="entry name" value="O16G_dom_2"/>
</dbReference>
<feature type="domain" description="Glycosyl hydrolase family 13 catalytic" evidence="4">
    <location>
        <begin position="1"/>
        <end position="316"/>
    </location>
</feature>
<evidence type="ECO:0000256" key="2">
    <source>
        <dbReference type="RuleBase" id="RU003615"/>
    </source>
</evidence>
<dbReference type="Gene3D" id="3.20.20.80">
    <property type="entry name" value="Glycosidases"/>
    <property type="match status" value="1"/>
</dbReference>
<name>A0ABV6Z3G8_UNCC1</name>
<keyword evidence="3" id="KW-0119">Carbohydrate metabolism</keyword>
<dbReference type="GO" id="GO:0016787">
    <property type="term" value="F:hydrolase activity"/>
    <property type="evidence" value="ECO:0007669"/>
    <property type="project" value="UniProtKB-KW"/>
</dbReference>
<dbReference type="Gene3D" id="3.90.400.10">
    <property type="entry name" value="Oligo-1,6-glucosidase, Domain 2"/>
    <property type="match status" value="1"/>
</dbReference>
<dbReference type="SUPFAM" id="SSF51445">
    <property type="entry name" value="(Trans)glycosidases"/>
    <property type="match status" value="1"/>
</dbReference>
<proteinExistence type="inferred from homology"/>
<evidence type="ECO:0000313" key="6">
    <source>
        <dbReference type="Proteomes" id="UP001594351"/>
    </source>
</evidence>
<evidence type="ECO:0000256" key="1">
    <source>
        <dbReference type="ARBA" id="ARBA00008061"/>
    </source>
</evidence>
<keyword evidence="3" id="KW-0326">Glycosidase</keyword>
<evidence type="ECO:0000313" key="5">
    <source>
        <dbReference type="EMBL" id="MFC1852998.1"/>
    </source>
</evidence>
<comment type="caution">
    <text evidence="5">The sequence shown here is derived from an EMBL/GenBank/DDBJ whole genome shotgun (WGS) entry which is preliminary data.</text>
</comment>
<reference evidence="5 6" key="1">
    <citation type="submission" date="2024-09" db="EMBL/GenBank/DDBJ databases">
        <title>Laminarin stimulates single cell rates of sulfate reduction while oxygen inhibits transcriptomic activity in coastal marine sediment.</title>
        <authorList>
            <person name="Lindsay M."/>
            <person name="Orcutt B."/>
            <person name="Emerson D."/>
            <person name="Stepanauskas R."/>
            <person name="D'Angelo T."/>
        </authorList>
    </citation>
    <scope>NUCLEOTIDE SEQUENCE [LARGE SCALE GENOMIC DNA]</scope>
    <source>
        <strain evidence="5">SAG AM-311-K15</strain>
    </source>
</reference>
<accession>A0ABV6Z3G8</accession>
<organism evidence="5 6">
    <name type="scientific">candidate division CSSED10-310 bacterium</name>
    <dbReference type="NCBI Taxonomy" id="2855610"/>
    <lineage>
        <taxon>Bacteria</taxon>
        <taxon>Bacteria division CSSED10-310</taxon>
    </lineage>
</organism>
<dbReference type="InterPro" id="IPR017853">
    <property type="entry name" value="GH"/>
</dbReference>
<dbReference type="PANTHER" id="PTHR10357:SF179">
    <property type="entry name" value="NEUTRAL AND BASIC AMINO ACID TRANSPORT PROTEIN RBAT"/>
    <property type="match status" value="1"/>
</dbReference>
<keyword evidence="3 5" id="KW-0378">Hydrolase</keyword>
<dbReference type="Pfam" id="PF00128">
    <property type="entry name" value="Alpha-amylase"/>
    <property type="match status" value="1"/>
</dbReference>
<comment type="catalytic activity">
    <reaction evidence="3">
        <text>Endohydrolysis of (1-&gt;4)-alpha-D-glucosidic linkages in polysaccharides containing three or more (1-&gt;4)-alpha-linked D-glucose units.</text>
        <dbReference type="EC" id="3.2.1.1"/>
    </reaction>
</comment>
<dbReference type="InterPro" id="IPR006046">
    <property type="entry name" value="Alpha_amylase"/>
</dbReference>
<evidence type="ECO:0000256" key="3">
    <source>
        <dbReference type="RuleBase" id="RU361134"/>
    </source>
</evidence>
<sequence>MPVCESPSYHGYDVTNYRVIEKDYGTEQDFLDLMAACDARGIRVIVDFVMNHTSNHHPWFQSSSDPDSAFFDWYRWSNTHPGYTGPWGQPVWHQHQNGLYYYGLFWSGMPDLNYTTPAVKQEMFDVAAYWLTEMRVAGFRCDAAKYIYEDGATLEDTAATFSFWEDFQIWYKTVNPEAMAVGEVWDRTDVVVQYVGSKFDFCFEFDLASLILHSISIGNPTELRSTMAKLKTVYPYHQYGTFLTNHDQDRVFDVLQGSVDRAKLAASIYLTLPGIPYLYYGEEIAMAGVKPDEDIRRPMQWNAETNGGFTTGEPWHDLNPNYPDYNVADMQSDPDSIWHHY</sequence>
<dbReference type="EC" id="3.2.1.1" evidence="3"/>
<dbReference type="Proteomes" id="UP001594351">
    <property type="component" value="Unassembled WGS sequence"/>
</dbReference>
<comment type="similarity">
    <text evidence="1 2">Belongs to the glycosyl hydrolase 13 family.</text>
</comment>
<dbReference type="PANTHER" id="PTHR10357">
    <property type="entry name" value="ALPHA-AMYLASE FAMILY MEMBER"/>
    <property type="match status" value="1"/>
</dbReference>
<dbReference type="InterPro" id="IPR006047">
    <property type="entry name" value="GH13_cat_dom"/>
</dbReference>
<dbReference type="SMART" id="SM00642">
    <property type="entry name" value="Aamy"/>
    <property type="match status" value="1"/>
</dbReference>
<keyword evidence="6" id="KW-1185">Reference proteome</keyword>